<evidence type="ECO:0000313" key="2">
    <source>
        <dbReference type="EMBL" id="GJC77663.1"/>
    </source>
</evidence>
<evidence type="ECO:0000256" key="1">
    <source>
        <dbReference type="SAM" id="MobiDB-lite"/>
    </source>
</evidence>
<evidence type="ECO:0000313" key="3">
    <source>
        <dbReference type="Proteomes" id="UP001055172"/>
    </source>
</evidence>
<name>A0AA37GC39_9PEZI</name>
<dbReference type="AlphaFoldDB" id="A0AA37GC39"/>
<organism evidence="2 3">
    <name type="scientific">Colletotrichum liriopes</name>
    <dbReference type="NCBI Taxonomy" id="708192"/>
    <lineage>
        <taxon>Eukaryota</taxon>
        <taxon>Fungi</taxon>
        <taxon>Dikarya</taxon>
        <taxon>Ascomycota</taxon>
        <taxon>Pezizomycotina</taxon>
        <taxon>Sordariomycetes</taxon>
        <taxon>Hypocreomycetidae</taxon>
        <taxon>Glomerellales</taxon>
        <taxon>Glomerellaceae</taxon>
        <taxon>Colletotrichum</taxon>
        <taxon>Colletotrichum spaethianum species complex</taxon>
    </lineage>
</organism>
<protein>
    <submittedName>
        <fullName evidence="2">Uncharacterized protein</fullName>
    </submittedName>
</protein>
<proteinExistence type="predicted"/>
<feature type="region of interest" description="Disordered" evidence="1">
    <location>
        <begin position="1"/>
        <end position="20"/>
    </location>
</feature>
<dbReference type="Proteomes" id="UP001055172">
    <property type="component" value="Unassembled WGS sequence"/>
</dbReference>
<feature type="region of interest" description="Disordered" evidence="1">
    <location>
        <begin position="64"/>
        <end position="95"/>
    </location>
</feature>
<feature type="compositionally biased region" description="Basic and acidic residues" evidence="1">
    <location>
        <begin position="9"/>
        <end position="18"/>
    </location>
</feature>
<gene>
    <name evidence="2" type="ORF">ColLi_00501</name>
</gene>
<sequence>MSIASGDLRALDPAEKSAESQARLDLFDADIDLEGASSDHAGTVEHHESRARRVAGTLAAVDQLLPNGGDNEAAHGQANGNPPTELLAIGAHFRE</sequence>
<accession>A0AA37GC39</accession>
<keyword evidence="3" id="KW-1185">Reference proteome</keyword>
<comment type="caution">
    <text evidence="2">The sequence shown here is derived from an EMBL/GenBank/DDBJ whole genome shotgun (WGS) entry which is preliminary data.</text>
</comment>
<dbReference type="EMBL" id="BPPX01000001">
    <property type="protein sequence ID" value="GJC77663.1"/>
    <property type="molecule type" value="Genomic_DNA"/>
</dbReference>
<reference evidence="2 3" key="1">
    <citation type="submission" date="2021-07" db="EMBL/GenBank/DDBJ databases">
        <title>Genome data of Colletotrichum spaethianum.</title>
        <authorList>
            <person name="Utami Y.D."/>
            <person name="Hiruma K."/>
        </authorList>
    </citation>
    <scope>NUCLEOTIDE SEQUENCE [LARGE SCALE GENOMIC DNA]</scope>
    <source>
        <strain evidence="2 3">MAFF 242679</strain>
    </source>
</reference>